<evidence type="ECO:0000313" key="1">
    <source>
        <dbReference type="EMBL" id="MBC1403214.1"/>
    </source>
</evidence>
<reference evidence="3 4" key="1">
    <citation type="submission" date="2020-03" db="EMBL/GenBank/DDBJ databases">
        <title>Soil Listeria distribution.</title>
        <authorList>
            <person name="Liao J."/>
            <person name="Wiedmann M."/>
        </authorList>
    </citation>
    <scope>NUCLEOTIDE SEQUENCE [LARGE SCALE GENOMIC DNA]</scope>
    <source>
        <strain evidence="2 4">FSL L7-1299</strain>
        <strain evidence="1 3">FSL L7-1658</strain>
    </source>
</reference>
<dbReference type="Proteomes" id="UP000574104">
    <property type="component" value="Unassembled WGS sequence"/>
</dbReference>
<dbReference type="EMBL" id="JAARPT010000016">
    <property type="protein sequence ID" value="MBC1403214.1"/>
    <property type="molecule type" value="Genomic_DNA"/>
</dbReference>
<name>A0A842AQH2_9LIST</name>
<gene>
    <name evidence="1" type="ORF">HB836_16610</name>
    <name evidence="2" type="ORF">HB904_18140</name>
</gene>
<dbReference type="RefSeq" id="WP_185406900.1">
    <property type="nucleotide sequence ID" value="NZ_JAARPT010000016.1"/>
</dbReference>
<dbReference type="Proteomes" id="UP000544413">
    <property type="component" value="Unassembled WGS sequence"/>
</dbReference>
<proteinExistence type="predicted"/>
<evidence type="ECO:0000313" key="2">
    <source>
        <dbReference type="EMBL" id="MBC1618098.1"/>
    </source>
</evidence>
<evidence type="ECO:0000313" key="3">
    <source>
        <dbReference type="Proteomes" id="UP000544413"/>
    </source>
</evidence>
<dbReference type="EMBL" id="JAARSH010000020">
    <property type="protein sequence ID" value="MBC1618098.1"/>
    <property type="molecule type" value="Genomic_DNA"/>
</dbReference>
<protein>
    <submittedName>
        <fullName evidence="2">Uncharacterized protein</fullName>
    </submittedName>
</protein>
<comment type="caution">
    <text evidence="2">The sequence shown here is derived from an EMBL/GenBank/DDBJ whole genome shotgun (WGS) entry which is preliminary data.</text>
</comment>
<dbReference type="AlphaFoldDB" id="A0A842AQH2"/>
<accession>A0A842AQH2</accession>
<organism evidence="2 4">
    <name type="scientific">Listeria booriae</name>
    <dbReference type="NCBI Taxonomy" id="1552123"/>
    <lineage>
        <taxon>Bacteria</taxon>
        <taxon>Bacillati</taxon>
        <taxon>Bacillota</taxon>
        <taxon>Bacilli</taxon>
        <taxon>Bacillales</taxon>
        <taxon>Listeriaceae</taxon>
        <taxon>Listeria</taxon>
    </lineage>
</organism>
<evidence type="ECO:0000313" key="4">
    <source>
        <dbReference type="Proteomes" id="UP000574104"/>
    </source>
</evidence>
<sequence>MSEEVTAQVNAAIHGAGLLLQIEGYPHEEQAAHRYHKDFPFGTDYG</sequence>